<dbReference type="AlphaFoldDB" id="X7RX26"/>
<accession>X7RX26</accession>
<gene>
    <name evidence="1" type="ORF">HMPREF2085_02402</name>
</gene>
<organism evidence="1">
    <name type="scientific">Fusobacterium nucleatum 13_3C</name>
    <dbReference type="NCBI Taxonomy" id="1357398"/>
    <lineage>
        <taxon>Bacteria</taxon>
        <taxon>Fusobacteriati</taxon>
        <taxon>Fusobacteriota</taxon>
        <taxon>Fusobacteriia</taxon>
        <taxon>Fusobacteriales</taxon>
        <taxon>Fusobacteriaceae</taxon>
        <taxon>Fusobacterium</taxon>
    </lineage>
</organism>
<reference evidence="1" key="1">
    <citation type="submission" date="2014-01" db="EMBL/GenBank/DDBJ databases">
        <title>The Genome Sequence of Fusobacterium nucleatum 13_3C.</title>
        <authorList>
            <consortium name="The Broad Institute Genomics Platform"/>
            <person name="Earl A."/>
            <person name="Allen-Vercoe E."/>
            <person name="Daigneault M."/>
            <person name="Young S.K."/>
            <person name="Zeng Q."/>
            <person name="Gargeya S."/>
            <person name="Fitzgerald M."/>
            <person name="Abouelleil A."/>
            <person name="Alvarado L."/>
            <person name="Chapman S.B."/>
            <person name="Gainer-Dewar J."/>
            <person name="Goldberg J."/>
            <person name="Griggs A."/>
            <person name="Gujja S."/>
            <person name="Hansen M."/>
            <person name="Howarth C."/>
            <person name="Imamovic A."/>
            <person name="Ireland A."/>
            <person name="Larimer J."/>
            <person name="McCowan C."/>
            <person name="Murphy C."/>
            <person name="Pearson M."/>
            <person name="Poon T.W."/>
            <person name="Priest M."/>
            <person name="Roberts A."/>
            <person name="Saif S."/>
            <person name="Shea T."/>
            <person name="Sykes S."/>
            <person name="Wortman J."/>
            <person name="Nusbaum C."/>
            <person name="Birren B."/>
        </authorList>
    </citation>
    <scope>NUCLEOTIDE SEQUENCE [LARGE SCALE GENOMIC DNA]</scope>
    <source>
        <strain evidence="1">13_3C</strain>
    </source>
</reference>
<dbReference type="EMBL" id="JAOZ01000016">
    <property type="protein sequence ID" value="ETZ25375.1"/>
    <property type="molecule type" value="Genomic_DNA"/>
</dbReference>
<comment type="caution">
    <text evidence="1">The sequence shown here is derived from an EMBL/GenBank/DDBJ whole genome shotgun (WGS) entry which is preliminary data.</text>
</comment>
<proteinExistence type="predicted"/>
<evidence type="ECO:0000313" key="1">
    <source>
        <dbReference type="EMBL" id="ETZ25375.1"/>
    </source>
</evidence>
<protein>
    <submittedName>
        <fullName evidence="1">Uncharacterized protein</fullName>
    </submittedName>
</protein>
<sequence length="41" mass="4570">MDAEKKQISKADAVKAIFEKGTPINNLEEPMWSSDVYVDGN</sequence>
<dbReference type="PATRIC" id="fig|1357398.3.peg.2358"/>
<dbReference type="HOGENOM" id="CLU_3270485_0_0_0"/>
<name>X7RX26_FUSNU</name>